<sequence>MADVVQYFVVKCANFPSLKTCIRSEKWACKDRVNPPHPREVLTRALENGKVVLIFSVNNCHGWHGYAEMLTPPEKDDNRQENGCVDEVGESLAKNGFDQTEKSTCLVDHWHYFKVKWITVFAQDFGEQCLSSKYTEDMLIDSGPLNKSRNWQEIPQTVGQNLCSLMDKFYAELREKRELKLKEELERIPPPFYDSQETVSGDDTWKTIVNKVEEDLGKIILACPFGSQRYNLCTPESDTDMFIVYQAKTKDVLGFNPPKQTIKNSEHQKCDYTIHEIHRFAELLLSGDPRCVETLFLPTEIMVRTSTEWQELRAGRKHFLNKECLSKYLRDAQGSKGTKQLQKLCAEHPGMTKLTKKMCKLVYVIVRLLQNARNVAYGEDLQVYRENGSPDRQVLMAIRQGDFPLQQAWQIIQELEKVIQERTDLVPEKTKDCVEFTESWLLKLRDGPSAWKQYRFRQFYLDASNLSATQTTTSQRTRCYTDNTTAPDLPTNIIDIPCKQTARYVIVETTYDAPEDDYLDEHGAILEICEIKVYGKVKIQVKI</sequence>
<proteinExistence type="predicted"/>
<dbReference type="InterPro" id="IPR007275">
    <property type="entry name" value="YTH_domain"/>
</dbReference>
<dbReference type="AlphaFoldDB" id="K1QXM6"/>
<dbReference type="GO" id="GO:0003723">
    <property type="term" value="F:RNA binding"/>
    <property type="evidence" value="ECO:0007669"/>
    <property type="project" value="InterPro"/>
</dbReference>
<dbReference type="PANTHER" id="PTHR34817">
    <property type="entry name" value="NUCLEOTIDYLTRANSFERASE"/>
    <property type="match status" value="1"/>
</dbReference>
<dbReference type="HOGENOM" id="CLU_621561_0_0_1"/>
<dbReference type="InParanoid" id="K1QXM6"/>
<dbReference type="CDD" id="cd21134">
    <property type="entry name" value="YTH"/>
    <property type="match status" value="1"/>
</dbReference>
<dbReference type="Pfam" id="PF10127">
    <property type="entry name" value="RlaP"/>
    <property type="match status" value="1"/>
</dbReference>
<protein>
    <submittedName>
        <fullName evidence="1">Uncharacterized protein</fullName>
    </submittedName>
</protein>
<reference evidence="1" key="1">
    <citation type="journal article" date="2012" name="Nature">
        <title>The oyster genome reveals stress adaptation and complexity of shell formation.</title>
        <authorList>
            <person name="Zhang G."/>
            <person name="Fang X."/>
            <person name="Guo X."/>
            <person name="Li L."/>
            <person name="Luo R."/>
            <person name="Xu F."/>
            <person name="Yang P."/>
            <person name="Zhang L."/>
            <person name="Wang X."/>
            <person name="Qi H."/>
            <person name="Xiong Z."/>
            <person name="Que H."/>
            <person name="Xie Y."/>
            <person name="Holland P.W."/>
            <person name="Paps J."/>
            <person name="Zhu Y."/>
            <person name="Wu F."/>
            <person name="Chen Y."/>
            <person name="Wang J."/>
            <person name="Peng C."/>
            <person name="Meng J."/>
            <person name="Yang L."/>
            <person name="Liu J."/>
            <person name="Wen B."/>
            <person name="Zhang N."/>
            <person name="Huang Z."/>
            <person name="Zhu Q."/>
            <person name="Feng Y."/>
            <person name="Mount A."/>
            <person name="Hedgecock D."/>
            <person name="Xu Z."/>
            <person name="Liu Y."/>
            <person name="Domazet-Loso T."/>
            <person name="Du Y."/>
            <person name="Sun X."/>
            <person name="Zhang S."/>
            <person name="Liu B."/>
            <person name="Cheng P."/>
            <person name="Jiang X."/>
            <person name="Li J."/>
            <person name="Fan D."/>
            <person name="Wang W."/>
            <person name="Fu W."/>
            <person name="Wang T."/>
            <person name="Wang B."/>
            <person name="Zhang J."/>
            <person name="Peng Z."/>
            <person name="Li Y."/>
            <person name="Li N."/>
            <person name="Wang J."/>
            <person name="Chen M."/>
            <person name="He Y."/>
            <person name="Tan F."/>
            <person name="Song X."/>
            <person name="Zheng Q."/>
            <person name="Huang R."/>
            <person name="Yang H."/>
            <person name="Du X."/>
            <person name="Chen L."/>
            <person name="Yang M."/>
            <person name="Gaffney P.M."/>
            <person name="Wang S."/>
            <person name="Luo L."/>
            <person name="She Z."/>
            <person name="Ming Y."/>
            <person name="Huang W."/>
            <person name="Zhang S."/>
            <person name="Huang B."/>
            <person name="Zhang Y."/>
            <person name="Qu T."/>
            <person name="Ni P."/>
            <person name="Miao G."/>
            <person name="Wang J."/>
            <person name="Wang Q."/>
            <person name="Steinberg C.E."/>
            <person name="Wang H."/>
            <person name="Li N."/>
            <person name="Qian L."/>
            <person name="Zhang G."/>
            <person name="Li Y."/>
            <person name="Yang H."/>
            <person name="Liu X."/>
            <person name="Wang J."/>
            <person name="Yin Y."/>
            <person name="Wang J."/>
        </authorList>
    </citation>
    <scope>NUCLEOTIDE SEQUENCE [LARGE SCALE GENOMIC DNA]</scope>
    <source>
        <strain evidence="1">05x7-T-G4-1.051#20</strain>
    </source>
</reference>
<name>K1QXM6_MAGGI</name>
<dbReference type="Pfam" id="PF04146">
    <property type="entry name" value="YTH"/>
    <property type="match status" value="1"/>
</dbReference>
<gene>
    <name evidence="1" type="ORF">CGI_10022050</name>
</gene>
<dbReference type="PANTHER" id="PTHR34817:SF1">
    <property type="entry name" value="NUCLEOTIDYLTRANSFERASE"/>
    <property type="match status" value="1"/>
</dbReference>
<dbReference type="Gene3D" id="3.10.590.10">
    <property type="entry name" value="ph1033 like domains"/>
    <property type="match status" value="1"/>
</dbReference>
<organism evidence="1">
    <name type="scientific">Magallana gigas</name>
    <name type="common">Pacific oyster</name>
    <name type="synonym">Crassostrea gigas</name>
    <dbReference type="NCBI Taxonomy" id="29159"/>
    <lineage>
        <taxon>Eukaryota</taxon>
        <taxon>Metazoa</taxon>
        <taxon>Spiralia</taxon>
        <taxon>Lophotrochozoa</taxon>
        <taxon>Mollusca</taxon>
        <taxon>Bivalvia</taxon>
        <taxon>Autobranchia</taxon>
        <taxon>Pteriomorphia</taxon>
        <taxon>Ostreida</taxon>
        <taxon>Ostreoidea</taxon>
        <taxon>Ostreidae</taxon>
        <taxon>Magallana</taxon>
    </lineage>
</organism>
<dbReference type="Gene3D" id="2.60.120.260">
    <property type="entry name" value="Galactose-binding domain-like"/>
    <property type="match status" value="1"/>
</dbReference>
<dbReference type="EMBL" id="JH818186">
    <property type="protein sequence ID" value="EKC41647.1"/>
    <property type="molecule type" value="Genomic_DNA"/>
</dbReference>
<evidence type="ECO:0000313" key="1">
    <source>
        <dbReference type="EMBL" id="EKC41647.1"/>
    </source>
</evidence>
<accession>K1QXM6</accession>
<dbReference type="InterPro" id="IPR018775">
    <property type="entry name" value="RlaP"/>
</dbReference>
<dbReference type="PROSITE" id="PS50882">
    <property type="entry name" value="YTH"/>
    <property type="match status" value="1"/>
</dbReference>